<dbReference type="AlphaFoldDB" id="A0A0C2FLX2"/>
<keyword evidence="2" id="KW-1185">Reference proteome</keyword>
<name>A0A0C2FLX2_9BILA</name>
<gene>
    <name evidence="1" type="ORF">ANCDUO_20315</name>
</gene>
<dbReference type="OrthoDB" id="5816784at2759"/>
<accession>A0A0C2FLX2</accession>
<evidence type="ECO:0000313" key="1">
    <source>
        <dbReference type="EMBL" id="KIH49610.1"/>
    </source>
</evidence>
<dbReference type="SUPFAM" id="SSF63825">
    <property type="entry name" value="YWTD domain"/>
    <property type="match status" value="1"/>
</dbReference>
<dbReference type="Gene3D" id="2.120.10.30">
    <property type="entry name" value="TolB, C-terminal domain"/>
    <property type="match status" value="1"/>
</dbReference>
<sequence length="164" mass="18099">MIPLAGLANAFDAGYDADSGDLFVLEHTNIARTLTQVSTDAAIYRSSINAGNKTQLYSSQIPDDPYCMAFDWNGRNLYVGNKISQTIEVVRTVGTQFRAVVLSNDQTPTAVVTPVSIAVDSDRGLLFWLDRWVLKGLYDMGHLGQWAELILFCSKMGKFGLKNK</sequence>
<dbReference type="Proteomes" id="UP000054047">
    <property type="component" value="Unassembled WGS sequence"/>
</dbReference>
<reference evidence="1 2" key="1">
    <citation type="submission" date="2013-12" db="EMBL/GenBank/DDBJ databases">
        <title>Draft genome of the parsitic nematode Ancylostoma duodenale.</title>
        <authorList>
            <person name="Mitreva M."/>
        </authorList>
    </citation>
    <scope>NUCLEOTIDE SEQUENCE [LARGE SCALE GENOMIC DNA]</scope>
    <source>
        <strain evidence="1 2">Zhejiang</strain>
    </source>
</reference>
<dbReference type="InterPro" id="IPR050778">
    <property type="entry name" value="Cueball_EGF_LRP_Nidogen"/>
</dbReference>
<protein>
    <recommendedName>
        <fullName evidence="3">Low-density lipoprotein receptor repeat class B</fullName>
    </recommendedName>
</protein>
<evidence type="ECO:0008006" key="3">
    <source>
        <dbReference type="Google" id="ProtNLM"/>
    </source>
</evidence>
<dbReference type="EMBL" id="KN752671">
    <property type="protein sequence ID" value="KIH49610.1"/>
    <property type="molecule type" value="Genomic_DNA"/>
</dbReference>
<dbReference type="InterPro" id="IPR011042">
    <property type="entry name" value="6-blade_b-propeller_TolB-like"/>
</dbReference>
<organism evidence="1 2">
    <name type="scientific">Ancylostoma duodenale</name>
    <dbReference type="NCBI Taxonomy" id="51022"/>
    <lineage>
        <taxon>Eukaryota</taxon>
        <taxon>Metazoa</taxon>
        <taxon>Ecdysozoa</taxon>
        <taxon>Nematoda</taxon>
        <taxon>Chromadorea</taxon>
        <taxon>Rhabditida</taxon>
        <taxon>Rhabditina</taxon>
        <taxon>Rhabditomorpha</taxon>
        <taxon>Strongyloidea</taxon>
        <taxon>Ancylostomatidae</taxon>
        <taxon>Ancylostomatinae</taxon>
        <taxon>Ancylostoma</taxon>
    </lineage>
</organism>
<dbReference type="PANTHER" id="PTHR46513:SF13">
    <property type="entry name" value="EGF-LIKE DOMAIN-CONTAINING PROTEIN"/>
    <property type="match status" value="1"/>
</dbReference>
<dbReference type="PANTHER" id="PTHR46513">
    <property type="entry name" value="VITELLOGENIN RECEPTOR-LIKE PROTEIN-RELATED-RELATED"/>
    <property type="match status" value="1"/>
</dbReference>
<proteinExistence type="predicted"/>
<evidence type="ECO:0000313" key="2">
    <source>
        <dbReference type="Proteomes" id="UP000054047"/>
    </source>
</evidence>